<reference evidence="5" key="1">
    <citation type="submission" date="2018-02" db="EMBL/GenBank/DDBJ databases">
        <title>Rhizophora mucronata_Transcriptome.</title>
        <authorList>
            <person name="Meera S.P."/>
            <person name="Sreeshan A."/>
            <person name="Augustine A."/>
        </authorList>
    </citation>
    <scope>NUCLEOTIDE SEQUENCE</scope>
    <source>
        <tissue evidence="5">Leaf</tissue>
    </source>
</reference>
<comment type="similarity">
    <text evidence="1">Belongs to the bacterial ribosomal protein bL34 family.</text>
</comment>
<organism evidence="5">
    <name type="scientific">Rhizophora mucronata</name>
    <name type="common">Asiatic mangrove</name>
    <dbReference type="NCBI Taxonomy" id="61149"/>
    <lineage>
        <taxon>Eukaryota</taxon>
        <taxon>Viridiplantae</taxon>
        <taxon>Streptophyta</taxon>
        <taxon>Embryophyta</taxon>
        <taxon>Tracheophyta</taxon>
        <taxon>Spermatophyta</taxon>
        <taxon>Magnoliopsida</taxon>
        <taxon>eudicotyledons</taxon>
        <taxon>Gunneridae</taxon>
        <taxon>Pentapetalae</taxon>
        <taxon>rosids</taxon>
        <taxon>fabids</taxon>
        <taxon>Malpighiales</taxon>
        <taxon>Rhizophoraceae</taxon>
        <taxon>Rhizophora</taxon>
    </lineage>
</organism>
<dbReference type="InterPro" id="IPR020939">
    <property type="entry name" value="Ribosomal_bL34_CS"/>
</dbReference>
<evidence type="ECO:0000256" key="2">
    <source>
        <dbReference type="ARBA" id="ARBA00022980"/>
    </source>
</evidence>
<dbReference type="PROSITE" id="PS00784">
    <property type="entry name" value="RIBOSOMAL_L34"/>
    <property type="match status" value="1"/>
</dbReference>
<dbReference type="GO" id="GO:0006412">
    <property type="term" value="P:translation"/>
    <property type="evidence" value="ECO:0007669"/>
    <property type="project" value="InterPro"/>
</dbReference>
<evidence type="ECO:0000256" key="4">
    <source>
        <dbReference type="ARBA" id="ARBA00035274"/>
    </source>
</evidence>
<dbReference type="AlphaFoldDB" id="A0A2P2JNG5"/>
<dbReference type="PANTHER" id="PTHR14503:SF12">
    <property type="entry name" value="RIBOSOMAL PROTEIN L34"/>
    <property type="match status" value="1"/>
</dbReference>
<evidence type="ECO:0000256" key="3">
    <source>
        <dbReference type="ARBA" id="ARBA00023274"/>
    </source>
</evidence>
<evidence type="ECO:0000313" key="5">
    <source>
        <dbReference type="EMBL" id="MBW95017.1"/>
    </source>
</evidence>
<keyword evidence="2" id="KW-0689">Ribosomal protein</keyword>
<dbReference type="NCBIfam" id="TIGR01030">
    <property type="entry name" value="rpmH_bact"/>
    <property type="match status" value="1"/>
</dbReference>
<accession>A0A2P2JNG5</accession>
<dbReference type="Gene3D" id="1.10.287.3980">
    <property type="match status" value="1"/>
</dbReference>
<dbReference type="FunFam" id="1.10.287.3980:FF:000001">
    <property type="entry name" value="Mitochondrial ribosomal protein L34"/>
    <property type="match status" value="1"/>
</dbReference>
<dbReference type="InterPro" id="IPR000271">
    <property type="entry name" value="Ribosomal_bL34"/>
</dbReference>
<protein>
    <recommendedName>
        <fullName evidence="4">Large ribosomal subunit protein bL34m</fullName>
    </recommendedName>
</protein>
<evidence type="ECO:0000256" key="1">
    <source>
        <dbReference type="ARBA" id="ARBA00010111"/>
    </source>
</evidence>
<dbReference type="GO" id="GO:0005762">
    <property type="term" value="C:mitochondrial large ribosomal subunit"/>
    <property type="evidence" value="ECO:0007669"/>
    <property type="project" value="TreeGrafter"/>
</dbReference>
<dbReference type="Pfam" id="PF00468">
    <property type="entry name" value="Ribosomal_L34"/>
    <property type="match status" value="1"/>
</dbReference>
<name>A0A2P2JNG5_RHIMU</name>
<proteinExistence type="inferred from homology"/>
<dbReference type="GO" id="GO:0003735">
    <property type="term" value="F:structural constituent of ribosome"/>
    <property type="evidence" value="ECO:0007669"/>
    <property type="project" value="InterPro"/>
</dbReference>
<dbReference type="PANTHER" id="PTHR14503">
    <property type="entry name" value="MITOCHONDRIAL RIBOSOMAL PROTEIN 34 FAMILY MEMBER"/>
    <property type="match status" value="1"/>
</dbReference>
<sequence>MASTKTLIRAGASLMNRMVLSKPNFYRNTYSNTQIVSQNFEITPQIFPSFSKMETFLHFPQNNADSTKTAASNLGFLPPCGLPSLRFFLPDGDSSSESMLLFPKRTFQPSLIKRKRNHGFFARKATKGGRRVIARRIAKGRSRITA</sequence>
<dbReference type="HAMAP" id="MF_00391">
    <property type="entry name" value="Ribosomal_bL34"/>
    <property type="match status" value="1"/>
</dbReference>
<dbReference type="EMBL" id="GGEC01014534">
    <property type="protein sequence ID" value="MBW95017.1"/>
    <property type="molecule type" value="Transcribed_RNA"/>
</dbReference>
<keyword evidence="3" id="KW-0687">Ribonucleoprotein</keyword>